<dbReference type="AlphaFoldDB" id="A0A9P8UCN6"/>
<keyword evidence="2" id="KW-1185">Reference proteome</keyword>
<name>A0A9P8UCN6_9PEZI</name>
<proteinExistence type="predicted"/>
<dbReference type="EMBL" id="JAGPXC010000010">
    <property type="protein sequence ID" value="KAH6646042.1"/>
    <property type="molecule type" value="Genomic_DNA"/>
</dbReference>
<dbReference type="OrthoDB" id="2333384at2759"/>
<gene>
    <name evidence="1" type="ORF">BKA67DRAFT_583041</name>
</gene>
<protein>
    <recommendedName>
        <fullName evidence="3">Arrestin-like N-terminal domain-containing protein</fullName>
    </recommendedName>
</protein>
<organism evidence="1 2">
    <name type="scientific">Truncatella angustata</name>
    <dbReference type="NCBI Taxonomy" id="152316"/>
    <lineage>
        <taxon>Eukaryota</taxon>
        <taxon>Fungi</taxon>
        <taxon>Dikarya</taxon>
        <taxon>Ascomycota</taxon>
        <taxon>Pezizomycotina</taxon>
        <taxon>Sordariomycetes</taxon>
        <taxon>Xylariomycetidae</taxon>
        <taxon>Amphisphaeriales</taxon>
        <taxon>Sporocadaceae</taxon>
        <taxon>Truncatella</taxon>
    </lineage>
</organism>
<dbReference type="RefSeq" id="XP_045952556.1">
    <property type="nucleotide sequence ID" value="XM_046104043.1"/>
</dbReference>
<dbReference type="Proteomes" id="UP000758603">
    <property type="component" value="Unassembled WGS sequence"/>
</dbReference>
<dbReference type="GeneID" id="70132934"/>
<evidence type="ECO:0000313" key="1">
    <source>
        <dbReference type="EMBL" id="KAH6646042.1"/>
    </source>
</evidence>
<comment type="caution">
    <text evidence="1">The sequence shown here is derived from an EMBL/GenBank/DDBJ whole genome shotgun (WGS) entry which is preliminary data.</text>
</comment>
<evidence type="ECO:0008006" key="3">
    <source>
        <dbReference type="Google" id="ProtNLM"/>
    </source>
</evidence>
<accession>A0A9P8UCN6</accession>
<evidence type="ECO:0000313" key="2">
    <source>
        <dbReference type="Proteomes" id="UP000758603"/>
    </source>
</evidence>
<sequence>MPRHGIKNSNAASIEITDFQSTYLPGSVVLGHVVTKLSFAEVSKADQTSVNLKLFGRAKTKIVDKSGQVTVIYRGRAGFAEEQECIFRGPVTAGARIPFAITVPQAAQPGFEKRGDSWDRDRSDNWGIMPGSQSSQAIRRYYLCNTQDDVTKQTLPGVFYFRDKSQWSGNIYEAFIEYVLEATMTCPGTKDVVATFPLLIRTPSTQKPLAEADHEFIVRDSFKTIRSERLIAQNSDKKLTLRDRSKMFFKLSKVPRYSYKVKIIFPQVIQLEHPDPLSLKIYVVPILDQVQTTVCPDGDVRRLPAVEFVSLELDLVSLTRLRCEGSLPGRPHGKDREETLSVPFRYSFEPFTFKVPVIIRGNLNPQESAGIGYRNDYRDGDLDAVLGSPYIDPGALRPLEDGTPVPQGPIPYTSFHADDAGAYFLGSPFDLGSHLDIRLSQFASSTMGHTRVPFGKPVWPSFTTYNIVRAYELSWRVKLTCAGESHTVAGRGNVTVLPPSEEQEVRKKRELGKDGMQRNHDDLMGALELAWTGFETGLDVLQAITGT</sequence>
<reference evidence="1" key="1">
    <citation type="journal article" date="2021" name="Nat. Commun.">
        <title>Genetic determinants of endophytism in the Arabidopsis root mycobiome.</title>
        <authorList>
            <person name="Mesny F."/>
            <person name="Miyauchi S."/>
            <person name="Thiergart T."/>
            <person name="Pickel B."/>
            <person name="Atanasova L."/>
            <person name="Karlsson M."/>
            <person name="Huettel B."/>
            <person name="Barry K.W."/>
            <person name="Haridas S."/>
            <person name="Chen C."/>
            <person name="Bauer D."/>
            <person name="Andreopoulos W."/>
            <person name="Pangilinan J."/>
            <person name="LaButti K."/>
            <person name="Riley R."/>
            <person name="Lipzen A."/>
            <person name="Clum A."/>
            <person name="Drula E."/>
            <person name="Henrissat B."/>
            <person name="Kohler A."/>
            <person name="Grigoriev I.V."/>
            <person name="Martin F.M."/>
            <person name="Hacquard S."/>
        </authorList>
    </citation>
    <scope>NUCLEOTIDE SEQUENCE</scope>
    <source>
        <strain evidence="1">MPI-SDFR-AT-0073</strain>
    </source>
</reference>